<keyword evidence="2" id="KW-1185">Reference proteome</keyword>
<protein>
    <submittedName>
        <fullName evidence="1">Uncharacterized protein</fullName>
    </submittedName>
</protein>
<sequence>MRTLIVFLVLWLAALAGPLGCSSSTPRNFAQSVVADTHLGWRPAPENQLAFSLATASGVARVELQPLPEEFTLVTLELLGMRNVEGIQWQDEKGESTLLYDGKAGLSGVSLQSQGHGFRLQLQLSSMDYLRNGGVLTVIDRRH</sequence>
<comment type="caution">
    <text evidence="1">The sequence shown here is derived from an EMBL/GenBank/DDBJ whole genome shotgun (WGS) entry which is preliminary data.</text>
</comment>
<dbReference type="RefSeq" id="WP_299585941.1">
    <property type="nucleotide sequence ID" value="NZ_JBGMEL010000021.1"/>
</dbReference>
<proteinExistence type="predicted"/>
<name>A0ABV4NS81_9GAMM</name>
<organism evidence="1 2">
    <name type="scientific">Microbulbifer echini</name>
    <dbReference type="NCBI Taxonomy" id="1529067"/>
    <lineage>
        <taxon>Bacteria</taxon>
        <taxon>Pseudomonadati</taxon>
        <taxon>Pseudomonadota</taxon>
        <taxon>Gammaproteobacteria</taxon>
        <taxon>Cellvibrionales</taxon>
        <taxon>Microbulbiferaceae</taxon>
        <taxon>Microbulbifer</taxon>
    </lineage>
</organism>
<dbReference type="Proteomes" id="UP001569414">
    <property type="component" value="Unassembled WGS sequence"/>
</dbReference>
<evidence type="ECO:0000313" key="1">
    <source>
        <dbReference type="EMBL" id="MFA0792247.1"/>
    </source>
</evidence>
<accession>A0ABV4NS81</accession>
<gene>
    <name evidence="1" type="ORF">ACCI51_17010</name>
</gene>
<reference evidence="1 2" key="1">
    <citation type="submission" date="2024-08" db="EMBL/GenBank/DDBJ databases">
        <authorList>
            <person name="Ishaq N."/>
        </authorList>
    </citation>
    <scope>NUCLEOTIDE SEQUENCE [LARGE SCALE GENOMIC DNA]</scope>
    <source>
        <strain evidence="1 2">JCM 30400</strain>
    </source>
</reference>
<evidence type="ECO:0000313" key="2">
    <source>
        <dbReference type="Proteomes" id="UP001569414"/>
    </source>
</evidence>
<dbReference type="EMBL" id="JBGMEL010000021">
    <property type="protein sequence ID" value="MFA0792247.1"/>
    <property type="molecule type" value="Genomic_DNA"/>
</dbReference>